<evidence type="ECO:0000313" key="3">
    <source>
        <dbReference type="EMBL" id="KAF4131941.1"/>
    </source>
</evidence>
<organism evidence="3 4">
    <name type="scientific">Phytophthora infestans</name>
    <name type="common">Potato late blight agent</name>
    <name type="synonym">Botrytis infestans</name>
    <dbReference type="NCBI Taxonomy" id="4787"/>
    <lineage>
        <taxon>Eukaryota</taxon>
        <taxon>Sar</taxon>
        <taxon>Stramenopiles</taxon>
        <taxon>Oomycota</taxon>
        <taxon>Peronosporomycetes</taxon>
        <taxon>Peronosporales</taxon>
        <taxon>Peronosporaceae</taxon>
        <taxon>Phytophthora</taxon>
    </lineage>
</organism>
<accession>A0A8S9TT93</accession>
<name>A0A8S9TT93_PHYIN</name>
<comment type="caution">
    <text evidence="3">The sequence shown here is derived from an EMBL/GenBank/DDBJ whole genome shotgun (WGS) entry which is preliminary data.</text>
</comment>
<sequence>MGGKPKKAADKRCPKCKKTFASSYSMKRHLKKKNKCDKRSVKKRVAEKKARRKVQNKAYYNRRKWNISLARMPTSKVLDVLLSEIPGTSEIVSLNLAERLCLLKQNAGLSTSDTLSTQLTTRLELLNR</sequence>
<reference evidence="3" key="1">
    <citation type="submission" date="2020-03" db="EMBL/GenBank/DDBJ databases">
        <title>Hybrid Assembly of Korean Phytophthora infestans isolates.</title>
        <authorList>
            <person name="Prokchorchik M."/>
            <person name="Lee Y."/>
            <person name="Seo J."/>
            <person name="Cho J.-H."/>
            <person name="Park Y.-E."/>
            <person name="Jang D.-C."/>
            <person name="Im J.-S."/>
            <person name="Choi J.-G."/>
            <person name="Park H.-J."/>
            <person name="Lee G.-B."/>
            <person name="Lee Y.-G."/>
            <person name="Hong S.-Y."/>
            <person name="Cho K."/>
            <person name="Sohn K.H."/>
        </authorList>
    </citation>
    <scope>NUCLEOTIDE SEQUENCE</scope>
    <source>
        <strain evidence="3">KR_2_A2</strain>
    </source>
</reference>
<dbReference type="EMBL" id="JAACNO010002657">
    <property type="protein sequence ID" value="KAF4131941.1"/>
    <property type="molecule type" value="Genomic_DNA"/>
</dbReference>
<dbReference type="Proteomes" id="UP000704712">
    <property type="component" value="Unassembled WGS sequence"/>
</dbReference>
<evidence type="ECO:0000313" key="2">
    <source>
        <dbReference type="EMBL" id="KAF4128459.1"/>
    </source>
</evidence>
<feature type="region of interest" description="Disordered" evidence="1">
    <location>
        <begin position="24"/>
        <end position="53"/>
    </location>
</feature>
<evidence type="ECO:0000313" key="4">
    <source>
        <dbReference type="Proteomes" id="UP000704712"/>
    </source>
</evidence>
<protein>
    <submittedName>
        <fullName evidence="3">Uncharacterized protein</fullName>
    </submittedName>
</protein>
<dbReference type="OMA" id="WNISLSH"/>
<dbReference type="AlphaFoldDB" id="A0A8S9TT93"/>
<dbReference type="EMBL" id="JAACNO010003123">
    <property type="protein sequence ID" value="KAF4128459.1"/>
    <property type="molecule type" value="Genomic_DNA"/>
</dbReference>
<feature type="compositionally biased region" description="Basic residues" evidence="1">
    <location>
        <begin position="26"/>
        <end position="53"/>
    </location>
</feature>
<gene>
    <name evidence="3" type="ORF">GN958_ATG18974</name>
    <name evidence="2" type="ORF">GN958_ATG22379</name>
</gene>
<proteinExistence type="predicted"/>
<evidence type="ECO:0000256" key="1">
    <source>
        <dbReference type="SAM" id="MobiDB-lite"/>
    </source>
</evidence>